<accession>A0A1G5VU07</accession>
<keyword evidence="4" id="KW-1185">Reference proteome</keyword>
<dbReference type="AlphaFoldDB" id="A0A1G5VU07"/>
<feature type="region of interest" description="Disordered" evidence="1">
    <location>
        <begin position="277"/>
        <end position="341"/>
    </location>
</feature>
<evidence type="ECO:0000313" key="3">
    <source>
        <dbReference type="EMBL" id="SDA49248.1"/>
    </source>
</evidence>
<reference evidence="3 4" key="1">
    <citation type="submission" date="2016-10" db="EMBL/GenBank/DDBJ databases">
        <authorList>
            <person name="de Groot N.N."/>
        </authorList>
    </citation>
    <scope>NUCLEOTIDE SEQUENCE [LARGE SCALE GENOMIC DNA]</scope>
    <source>
        <strain evidence="3 4">DSM 15230</strain>
    </source>
</reference>
<dbReference type="OrthoDB" id="10015494at2"/>
<dbReference type="STRING" id="209880.SAMN02910343_00875"/>
<sequence>MKINHVFYSSCLAAALTIGGMLHASAASYLWGNTNYPMIGTTADMPDTGLYLDINSAAVKEDTADRVDVAAIILNVVQGQVSEKKVVRFRLADNQKNYVLDSRDHWMILPDSEDNPFSQAAVLLRQKVGHSTRKQTVTYLWNNTNYPMISDTSDLQDTGVYMDINSATVKDISDDGISVAVIILNVVEGQVQEQKVVSFRLAEDGNNFVLGSSGKWQAIPHKEGQPYDLAARLLRKDIGGEEHRAKYEKEVDQILYEQQQEVQKTEDDNMVDKRVEEAEAAQKAAENKDADNQAGQPAAEKGTDSGDSAAEGTQQKKDDDTIKVEIESKPIVEITSSSSNQ</sequence>
<dbReference type="GeneID" id="87755902"/>
<dbReference type="EMBL" id="FMXA01000009">
    <property type="protein sequence ID" value="SDA49248.1"/>
    <property type="molecule type" value="Genomic_DNA"/>
</dbReference>
<feature type="chain" id="PRO_5011786530" evidence="2">
    <location>
        <begin position="27"/>
        <end position="341"/>
    </location>
</feature>
<proteinExistence type="predicted"/>
<feature type="compositionally biased region" description="Basic and acidic residues" evidence="1">
    <location>
        <begin position="314"/>
        <end position="330"/>
    </location>
</feature>
<dbReference type="Proteomes" id="UP000199689">
    <property type="component" value="Unassembled WGS sequence"/>
</dbReference>
<evidence type="ECO:0000256" key="2">
    <source>
        <dbReference type="SAM" id="SignalP"/>
    </source>
</evidence>
<gene>
    <name evidence="3" type="ORF">SAMN02910343_00875</name>
</gene>
<name>A0A1G5VU07_9FIRM</name>
<protein>
    <submittedName>
        <fullName evidence="3">Uncharacterized protein</fullName>
    </submittedName>
</protein>
<keyword evidence="2" id="KW-0732">Signal</keyword>
<organism evidence="3 4">
    <name type="scientific">Allisonella histaminiformans</name>
    <dbReference type="NCBI Taxonomy" id="209880"/>
    <lineage>
        <taxon>Bacteria</taxon>
        <taxon>Bacillati</taxon>
        <taxon>Bacillota</taxon>
        <taxon>Negativicutes</taxon>
        <taxon>Veillonellales</taxon>
        <taxon>Veillonellaceae</taxon>
        <taxon>Allisonella</taxon>
    </lineage>
</organism>
<evidence type="ECO:0000313" key="4">
    <source>
        <dbReference type="Proteomes" id="UP000199689"/>
    </source>
</evidence>
<feature type="signal peptide" evidence="2">
    <location>
        <begin position="1"/>
        <end position="26"/>
    </location>
</feature>
<dbReference type="RefSeq" id="WP_091364246.1">
    <property type="nucleotide sequence ID" value="NZ_FMXA01000009.1"/>
</dbReference>
<evidence type="ECO:0000256" key="1">
    <source>
        <dbReference type="SAM" id="MobiDB-lite"/>
    </source>
</evidence>